<dbReference type="HOGENOM" id="CLU_2161127_0_0_1"/>
<accession>B7PYT1</accession>
<name>B7PYT1_IXOSC</name>
<dbReference type="Proteomes" id="UP000001555">
    <property type="component" value="Unassembled WGS sequence"/>
</dbReference>
<keyword evidence="3" id="KW-1185">Reference proteome</keyword>
<reference evidence="2" key="2">
    <citation type="submission" date="2020-05" db="UniProtKB">
        <authorList>
            <consortium name="EnsemblMetazoa"/>
        </authorList>
    </citation>
    <scope>IDENTIFICATION</scope>
    <source>
        <strain evidence="2">wikel</strain>
    </source>
</reference>
<protein>
    <submittedName>
        <fullName evidence="1 2">Uncharacterized protein</fullName>
    </submittedName>
</protein>
<dbReference type="EMBL" id="DS821790">
    <property type="protein sequence ID" value="EEC11753.1"/>
    <property type="molecule type" value="Genomic_DNA"/>
</dbReference>
<dbReference type="AlphaFoldDB" id="B7PYT1"/>
<dbReference type="EnsemblMetazoa" id="ISCW008859-RA">
    <property type="protein sequence ID" value="ISCW008859-PA"/>
    <property type="gene ID" value="ISCW008859"/>
</dbReference>
<evidence type="ECO:0000313" key="1">
    <source>
        <dbReference type="EMBL" id="EEC11753.1"/>
    </source>
</evidence>
<organism>
    <name type="scientific">Ixodes scapularis</name>
    <name type="common">Black-legged tick</name>
    <name type="synonym">Deer tick</name>
    <dbReference type="NCBI Taxonomy" id="6945"/>
    <lineage>
        <taxon>Eukaryota</taxon>
        <taxon>Metazoa</taxon>
        <taxon>Ecdysozoa</taxon>
        <taxon>Arthropoda</taxon>
        <taxon>Chelicerata</taxon>
        <taxon>Arachnida</taxon>
        <taxon>Acari</taxon>
        <taxon>Parasitiformes</taxon>
        <taxon>Ixodida</taxon>
        <taxon>Ixodoidea</taxon>
        <taxon>Ixodidae</taxon>
        <taxon>Ixodinae</taxon>
        <taxon>Ixodes</taxon>
    </lineage>
</organism>
<dbReference type="InParanoid" id="B7PYT1"/>
<evidence type="ECO:0000313" key="3">
    <source>
        <dbReference type="Proteomes" id="UP000001555"/>
    </source>
</evidence>
<gene>
    <name evidence="1" type="ORF">IscW_ISCW008859</name>
</gene>
<evidence type="ECO:0000313" key="2">
    <source>
        <dbReference type="EnsemblMetazoa" id="ISCW008859-PA"/>
    </source>
</evidence>
<sequence length="111" mass="12239">MQLRVCSIAEYTERKPLLVSTNKNGVGDCGSGKFETQLNKVTTIHGCIRRVRSKWTNTAYPLQSVGVLHCLAAAPRLMPRKASLADETGSSIDFCIWQLNVMLEPLPAYAT</sequence>
<dbReference type="VEuPathDB" id="VectorBase:ISCI008859"/>
<dbReference type="VEuPathDB" id="VectorBase:ISCW008859"/>
<reference evidence="1 3" key="1">
    <citation type="submission" date="2008-03" db="EMBL/GenBank/DDBJ databases">
        <title>Annotation of Ixodes scapularis.</title>
        <authorList>
            <consortium name="Ixodes scapularis Genome Project Consortium"/>
            <person name="Caler E."/>
            <person name="Hannick L.I."/>
            <person name="Bidwell S."/>
            <person name="Joardar V."/>
            <person name="Thiagarajan M."/>
            <person name="Amedeo P."/>
            <person name="Galinsky K.J."/>
            <person name="Schobel S."/>
            <person name="Inman J."/>
            <person name="Hostetler J."/>
            <person name="Miller J."/>
            <person name="Hammond M."/>
            <person name="Megy K."/>
            <person name="Lawson D."/>
            <person name="Kodira C."/>
            <person name="Sutton G."/>
            <person name="Meyer J."/>
            <person name="Hill C.A."/>
            <person name="Birren B."/>
            <person name="Nene V."/>
            <person name="Collins F."/>
            <person name="Alarcon-Chaidez F."/>
            <person name="Wikel S."/>
            <person name="Strausberg R."/>
        </authorList>
    </citation>
    <scope>NUCLEOTIDE SEQUENCE [LARGE SCALE GENOMIC DNA]</scope>
    <source>
        <strain evidence="3">Wikel</strain>
        <strain evidence="1">Wikel colony</strain>
    </source>
</reference>
<dbReference type="PaxDb" id="6945-B7PYT1"/>
<proteinExistence type="predicted"/>
<dbReference type="EMBL" id="ABJB010903906">
    <property type="status" value="NOT_ANNOTATED_CDS"/>
    <property type="molecule type" value="Genomic_DNA"/>
</dbReference>